<feature type="compositionally biased region" description="Basic and acidic residues" evidence="1">
    <location>
        <begin position="1716"/>
        <end position="1730"/>
    </location>
</feature>
<dbReference type="STRING" id="623744.A0A553QWN0"/>
<dbReference type="PANTHER" id="PTHR10226">
    <property type="entry name" value="A KINASE ANCHOR PROTEIN"/>
    <property type="match status" value="1"/>
</dbReference>
<dbReference type="GO" id="GO:0005739">
    <property type="term" value="C:mitochondrion"/>
    <property type="evidence" value="ECO:0007669"/>
    <property type="project" value="TreeGrafter"/>
</dbReference>
<protein>
    <recommendedName>
        <fullName evidence="4">A-kinase anchor 110kDa C-terminal domain-containing protein</fullName>
    </recommendedName>
</protein>
<feature type="compositionally biased region" description="Acidic residues" evidence="1">
    <location>
        <begin position="439"/>
        <end position="452"/>
    </location>
</feature>
<feature type="region of interest" description="Disordered" evidence="1">
    <location>
        <begin position="237"/>
        <end position="291"/>
    </location>
</feature>
<feature type="compositionally biased region" description="Polar residues" evidence="1">
    <location>
        <begin position="256"/>
        <end position="283"/>
    </location>
</feature>
<feature type="compositionally biased region" description="Polar residues" evidence="1">
    <location>
        <begin position="374"/>
        <end position="401"/>
    </location>
</feature>
<feature type="region of interest" description="Disordered" evidence="1">
    <location>
        <begin position="1485"/>
        <end position="1504"/>
    </location>
</feature>
<feature type="region of interest" description="Disordered" evidence="1">
    <location>
        <begin position="1334"/>
        <end position="1374"/>
    </location>
</feature>
<feature type="compositionally biased region" description="Acidic residues" evidence="1">
    <location>
        <begin position="362"/>
        <end position="371"/>
    </location>
</feature>
<sequence>MARCNFQSSAMYEGLDSVDAKEVKSESTLGSSVCVYKKVLCSNNVLDSSEYWLKNDKTLCRISFLDDQHDGGCQTICFVNLNRRDPERRDENYTKKLASLCPELPRLIESLGARQPKENEILLLSPDADQNELSQPQRAADFCLVYCSHGHCASQTNNIISEINKFLTGLQSGQERRKHSRLACQRATEDDTNRSVSSIEEDFLTASEQLGEDSEDDHFKNDPEMSLMPECVKVLRSTHAQRKSEMEKEDSEDSETLCTSLNSQKLSKTYTSPLRGQPTTSKQVSHHTKESAGHYATNLAESVLQDAFIHLSQDEPSFVAEAAKSVSPIVQQDVRHSTEEPMRARACSFELPKIVIVQSPDNSEEVTEWPEVDSQGSLQDDQVSRTKSNHGTEPQHNSPIGHSTKPVEMALACAASIIGTITTPDVTEQLTRESGDEYRCEDDEEEESETDQGEYSFSSAICFVNLNRRDPERRDENYTKKLASLCPELPRLIESLGARQPKENEILLLSPDADQNELSQPQRAADFCLVYCSHGHCASQTNNIISEINKFLTGLQSGQERRKHSRLACQRATEDDTNRSVSSIEEDFLTASEQLGEDSEDDHFKNDPEMSLMPECVKVLRSTHAQRKSEMEKEDSEDSETLCTSLNSQKLSKTYTSPLRGQPTTSKQVSHHTKESAGHYATNLAESVLQDAFIHLSQDEPSFVAEAAKSVSPIVQQDVRHSTEEPMRARACSFELPKIVIVQSPDNSEEVTEWPEVDSQGSLQDDQVSRTKSNHGTEPQHNSPIGHSTKPVEMALACAASIIGTITTPDVTEQLTRESGDEYRCEDDEEEESETDQGEYSFSSAVCGISQVAGAVAAVDLADDSGDNEDMTDMYSTTVGLLSVAQASTAIPLHCSIAEGTSVEAFRANVAEVLLREASAVLTHRQSYSSVANFLETTHNKIVDGITNPRRPYRELHDVDNFTQEIADSIFQYALEKAEKKKELEGPGKDAPNIEGFLLDCVNNLIFDALCVTSKKISKRYKGFCDGEIDNGIFKTFEIGTKSSRDIFGQLQHLIEPSQAYNLCERRSSVEMLSALIGKKEQKQTQEERENEVKLKEPYRLALNRVTAALVKEQSDLQVNLGRSDKNADSTLPSAECSPLHKPRGRTGAESEPRLSLSSSSGALVALKMDSFESKTPVTCFAEDLATTVVSMATELAAICLENSSGKQPWFCALKGGSESPEGLLLPCRTAVALRRKETQNGSSVTKKHRPPRLSEIKRKTEEQPELMERLVNRVVDETVNLDEPTTSDPFALFASEVSARILNCPELNVVDTSKSGQSSRSRLQCERWSSRGKASSYESIPEEDADPSGTSNTLGPGNRLGHNLSRGSSISKQSSCESITDEFSRFMVNQMETEGRGFDLLLDYYAGKNASNILTAAVQQAASKKNGHLNVRTSTCLSKQSSTESITEEFYRFMLKDLDKENKDYSLAKTKEWSNSLLPPSPRTPFCIRQSSVPDRRSSDSRLTVNSPIKANSFDGFARNVHGDSLNIYPTSSVSSNGLCKSDSCLYKRGQTDQITDMLIHETWASSIESLMRKNKIIAEPSEDSLELDSADSQPYVQLFANRLAADIVESGKSLLGNQQDVSVAATQPRVPVGERRLCFKQSRSENSGNRLSAEYQENGNSSHMPTSGRQAWLGQRGVPLIHIEPDQREETPEKKKRDESPHREESYQVQAPSGKERTSKTSYDRDKASVPSAGVEGERHSSSSSSEESGSGSWAQIAPEDDPQEETTSSFIQLSQGNGNSSGSSLGPMELEDLSSTLISEDRDKKISHYQDQADELTSGLCTASTSSGGAQREVLLLNCDLETDAPVVPMDTPDAPLDAVDTEVRAALQWIAASELGVPTVYFRKTHQHNLIKFHRVVQMAAQKSWRIGDLFGAVVQFCQLQQDLEPQDHPVPSLFDWLLKTKR</sequence>
<gene>
    <name evidence="2" type="ORF">DNTS_027595</name>
</gene>
<name>A0A553QWN0_9TELE</name>
<organism evidence="2 3">
    <name type="scientific">Danionella cerebrum</name>
    <dbReference type="NCBI Taxonomy" id="2873325"/>
    <lineage>
        <taxon>Eukaryota</taxon>
        <taxon>Metazoa</taxon>
        <taxon>Chordata</taxon>
        <taxon>Craniata</taxon>
        <taxon>Vertebrata</taxon>
        <taxon>Euteleostomi</taxon>
        <taxon>Actinopterygii</taxon>
        <taxon>Neopterygii</taxon>
        <taxon>Teleostei</taxon>
        <taxon>Ostariophysi</taxon>
        <taxon>Cypriniformes</taxon>
        <taxon>Danionidae</taxon>
        <taxon>Danioninae</taxon>
        <taxon>Danionella</taxon>
    </lineage>
</organism>
<feature type="region of interest" description="Disordered" evidence="1">
    <location>
        <begin position="1637"/>
        <end position="1672"/>
    </location>
</feature>
<dbReference type="PANTHER" id="PTHR10226:SF7">
    <property type="entry name" value="A-KINASE ANCHOR PROTEIN SPHKAP"/>
    <property type="match status" value="1"/>
</dbReference>
<feature type="compositionally biased region" description="Polar residues" evidence="1">
    <location>
        <begin position="759"/>
        <end position="786"/>
    </location>
</feature>
<feature type="region of interest" description="Disordered" evidence="1">
    <location>
        <begin position="745"/>
        <end position="788"/>
    </location>
</feature>
<evidence type="ECO:0000313" key="3">
    <source>
        <dbReference type="Proteomes" id="UP000316079"/>
    </source>
</evidence>
<comment type="caution">
    <text evidence="2">The sequence shown here is derived from an EMBL/GenBank/DDBJ whole genome shotgun (WGS) entry which is preliminary data.</text>
</comment>
<feature type="region of interest" description="Disordered" evidence="1">
    <location>
        <begin position="1123"/>
        <end position="1156"/>
    </location>
</feature>
<feature type="region of interest" description="Disordered" evidence="1">
    <location>
        <begin position="809"/>
        <end position="840"/>
    </location>
</feature>
<keyword evidence="3" id="KW-1185">Reference proteome</keyword>
<feature type="region of interest" description="Disordered" evidence="1">
    <location>
        <begin position="424"/>
        <end position="454"/>
    </location>
</feature>
<feature type="region of interest" description="Disordered" evidence="1">
    <location>
        <begin position="177"/>
        <end position="199"/>
    </location>
</feature>
<feature type="compositionally biased region" description="Acidic residues" evidence="1">
    <location>
        <begin position="824"/>
        <end position="837"/>
    </location>
</feature>
<dbReference type="GO" id="GO:0051018">
    <property type="term" value="F:protein kinase A binding"/>
    <property type="evidence" value="ECO:0007669"/>
    <property type="project" value="TreeGrafter"/>
</dbReference>
<feature type="compositionally biased region" description="Polar residues" evidence="1">
    <location>
        <begin position="641"/>
        <end position="668"/>
    </location>
</feature>
<feature type="compositionally biased region" description="Polar residues" evidence="1">
    <location>
        <begin position="1646"/>
        <end position="1671"/>
    </location>
</feature>
<dbReference type="EMBL" id="SRMA01025469">
    <property type="protein sequence ID" value="TRY94206.1"/>
    <property type="molecule type" value="Genomic_DNA"/>
</dbReference>
<reference evidence="2 3" key="1">
    <citation type="journal article" date="2019" name="Sci. Data">
        <title>Hybrid genome assembly and annotation of Danionella translucida.</title>
        <authorList>
            <person name="Kadobianskyi M."/>
            <person name="Schulze L."/>
            <person name="Schuelke M."/>
            <person name="Judkewitz B."/>
        </authorList>
    </citation>
    <scope>NUCLEOTIDE SEQUENCE [LARGE SCALE GENOMIC DNA]</scope>
    <source>
        <strain evidence="2 3">Bolton</strain>
    </source>
</reference>
<proteinExistence type="predicted"/>
<feature type="compositionally biased region" description="Acidic residues" evidence="1">
    <location>
        <begin position="747"/>
        <end position="756"/>
    </location>
</feature>
<evidence type="ECO:0000256" key="1">
    <source>
        <dbReference type="SAM" id="MobiDB-lite"/>
    </source>
</evidence>
<dbReference type="Proteomes" id="UP000316079">
    <property type="component" value="Unassembled WGS sequence"/>
</dbReference>
<feature type="region of interest" description="Disordered" evidence="1">
    <location>
        <begin position="360"/>
        <end position="403"/>
    </location>
</feature>
<feature type="region of interest" description="Disordered" evidence="1">
    <location>
        <begin position="622"/>
        <end position="675"/>
    </location>
</feature>
<feature type="compositionally biased region" description="Low complexity" evidence="1">
    <location>
        <begin position="1775"/>
        <end position="1789"/>
    </location>
</feature>
<evidence type="ECO:0000313" key="2">
    <source>
        <dbReference type="EMBL" id="TRY94206.1"/>
    </source>
</evidence>
<accession>A0A553QWN0</accession>
<feature type="region of interest" description="Disordered" evidence="1">
    <location>
        <begin position="562"/>
        <end position="584"/>
    </location>
</feature>
<feature type="compositionally biased region" description="Low complexity" evidence="1">
    <location>
        <begin position="1744"/>
        <end position="1755"/>
    </location>
</feature>
<evidence type="ECO:0008006" key="4">
    <source>
        <dbReference type="Google" id="ProtNLM"/>
    </source>
</evidence>
<feature type="compositionally biased region" description="Basic and acidic residues" evidence="1">
    <location>
        <begin position="1685"/>
        <end position="1708"/>
    </location>
</feature>
<dbReference type="OrthoDB" id="6154436at2759"/>
<dbReference type="InterPro" id="IPR008382">
    <property type="entry name" value="SPHK1-interactor_AKAP_110"/>
</dbReference>
<feature type="region of interest" description="Disordered" evidence="1">
    <location>
        <begin position="1684"/>
        <end position="1792"/>
    </location>
</feature>